<dbReference type="Pfam" id="PF12146">
    <property type="entry name" value="Hydrolase_4"/>
    <property type="match status" value="2"/>
</dbReference>
<dbReference type="VEuPathDB" id="PlasmoDB:PGSY75_0025500"/>
<dbReference type="SUPFAM" id="SSF53474">
    <property type="entry name" value="alpha/beta-Hydrolases"/>
    <property type="match status" value="1"/>
</dbReference>
<sequence length="364" mass="42974">MMVENEVSPEAKVQTQDYVDGAPQIDSFYNKEGLLIRTYSWIVKNAIGILILIHGLNSHMRLQYLRQNAEIVSNDKAILKDENNYYVYKDSWIENLNNSGYSVYGLDLQGHGESEGWENLKTNIKEFDDLVYDVIQYLNKIQDILCLESGEYCRIREEENMMMESYVNREKKVPIYIMGISMGGNIVLRLLELLGKSKDLNNNLHINGCITLSSMISIDKLVSTNSFKYKHIYLPLTKFLSTHFPKRRLIKRFKFSKHPYVNDLILFDKIRFHKWITCRFGYEIIKAIDNLKIDMEYIPRDIPILFIHSKDDCVCYYTGVENFYKEMINYRKEFITLYDMDHMITMEPGNEYVIGKIIEWLLKL</sequence>
<dbReference type="KEGG" id="pgab:PGSY75_0025500"/>
<feature type="domain" description="Serine aminopeptidase S33" evidence="1">
    <location>
        <begin position="162"/>
        <end position="348"/>
    </location>
</feature>
<gene>
    <name evidence="2" type="ORF">PGSY75_0025500</name>
</gene>
<comment type="caution">
    <text evidence="2">The sequence shown here is derived from an EMBL/GenBank/DDBJ whole genome shotgun (WGS) entry which is preliminary data.</text>
</comment>
<dbReference type="InterPro" id="IPR006494">
    <property type="entry name" value="PST_A"/>
</dbReference>
<name>A0A151L2B1_9APIC</name>
<dbReference type="AlphaFoldDB" id="A0A151L2B1"/>
<dbReference type="InterPro" id="IPR051044">
    <property type="entry name" value="MAG_DAG_Lipase"/>
</dbReference>
<reference evidence="2 3" key="1">
    <citation type="journal article" date="2016" name="Nat. Commun.">
        <title>Genomes of cryptic chimpanzee Plasmodium species reveal key evolutionary events leading to human malaria.</title>
        <authorList>
            <person name="Sundararaman S.A."/>
            <person name="Plenderleith L.J."/>
            <person name="Liu W."/>
            <person name="Loy D.E."/>
            <person name="Learn G.H."/>
            <person name="Li Y."/>
            <person name="Shaw K.S."/>
            <person name="Ayouba A."/>
            <person name="Peeters M."/>
            <person name="Speede S."/>
            <person name="Shaw G.M."/>
            <person name="Bushman F.D."/>
            <person name="Brisson D."/>
            <person name="Rayner J.C."/>
            <person name="Sharp P.M."/>
            <person name="Hahn B.H."/>
        </authorList>
    </citation>
    <scope>NUCLEOTIDE SEQUENCE [LARGE SCALE GENOMIC DNA]</scope>
    <source>
        <strain evidence="2 3">SY75</strain>
    </source>
</reference>
<proteinExistence type="predicted"/>
<dbReference type="RefSeq" id="XP_018638748.1">
    <property type="nucleotide sequence ID" value="XM_018783398.1"/>
</dbReference>
<dbReference type="InterPro" id="IPR029058">
    <property type="entry name" value="AB_hydrolase_fold"/>
</dbReference>
<organism evidence="2 3">
    <name type="scientific">Plasmodium gaboni</name>
    <dbReference type="NCBI Taxonomy" id="647221"/>
    <lineage>
        <taxon>Eukaryota</taxon>
        <taxon>Sar</taxon>
        <taxon>Alveolata</taxon>
        <taxon>Apicomplexa</taxon>
        <taxon>Aconoidasida</taxon>
        <taxon>Haemosporida</taxon>
        <taxon>Plasmodiidae</taxon>
        <taxon>Plasmodium</taxon>
        <taxon>Plasmodium (Laverania)</taxon>
    </lineage>
</organism>
<feature type="domain" description="Serine aminopeptidase S33" evidence="1">
    <location>
        <begin position="92"/>
        <end position="142"/>
    </location>
</feature>
<dbReference type="Gene3D" id="3.40.50.1820">
    <property type="entry name" value="alpha/beta hydrolase"/>
    <property type="match status" value="1"/>
</dbReference>
<dbReference type="NCBIfam" id="TIGR01607">
    <property type="entry name" value="PST-A"/>
    <property type="match status" value="1"/>
</dbReference>
<dbReference type="PANTHER" id="PTHR11614">
    <property type="entry name" value="PHOSPHOLIPASE-RELATED"/>
    <property type="match status" value="1"/>
</dbReference>
<protein>
    <submittedName>
        <fullName evidence="2">Putative lysophospholipase</fullName>
    </submittedName>
</protein>
<dbReference type="VEuPathDB" id="PlasmoDB:PGABG01_1475000"/>
<dbReference type="Proteomes" id="UP000076004">
    <property type="component" value="Unassembled WGS sequence"/>
</dbReference>
<evidence type="ECO:0000313" key="2">
    <source>
        <dbReference type="EMBL" id="KYN93092.1"/>
    </source>
</evidence>
<accession>A0A151L2B1</accession>
<dbReference type="InterPro" id="IPR022742">
    <property type="entry name" value="Hydrolase_4"/>
</dbReference>
<dbReference type="GeneID" id="29773983"/>
<evidence type="ECO:0000313" key="3">
    <source>
        <dbReference type="Proteomes" id="UP000076004"/>
    </source>
</evidence>
<evidence type="ECO:0000259" key="1">
    <source>
        <dbReference type="Pfam" id="PF12146"/>
    </source>
</evidence>
<dbReference type="EMBL" id="LVLB01000334">
    <property type="protein sequence ID" value="KYN93092.1"/>
    <property type="molecule type" value="Genomic_DNA"/>
</dbReference>